<dbReference type="InterPro" id="IPR004360">
    <property type="entry name" value="Glyas_Fos-R_dOase_dom"/>
</dbReference>
<dbReference type="InterPro" id="IPR037523">
    <property type="entry name" value="VOC_core"/>
</dbReference>
<proteinExistence type="predicted"/>
<keyword evidence="3" id="KW-1185">Reference proteome</keyword>
<dbReference type="PANTHER" id="PTHR33993:SF14">
    <property type="entry name" value="GB|AAF24581.1"/>
    <property type="match status" value="1"/>
</dbReference>
<evidence type="ECO:0000313" key="3">
    <source>
        <dbReference type="Proteomes" id="UP001589795"/>
    </source>
</evidence>
<evidence type="ECO:0000313" key="2">
    <source>
        <dbReference type="EMBL" id="MFC0200977.1"/>
    </source>
</evidence>
<dbReference type="EMBL" id="JBHLWQ010000115">
    <property type="protein sequence ID" value="MFC0200977.1"/>
    <property type="molecule type" value="Genomic_DNA"/>
</dbReference>
<dbReference type="Proteomes" id="UP001589795">
    <property type="component" value="Unassembled WGS sequence"/>
</dbReference>
<name>A0ABV6CKN5_9RHOB</name>
<dbReference type="SUPFAM" id="SSF54593">
    <property type="entry name" value="Glyoxalase/Bleomycin resistance protein/Dihydroxybiphenyl dioxygenase"/>
    <property type="match status" value="1"/>
</dbReference>
<evidence type="ECO:0000259" key="1">
    <source>
        <dbReference type="PROSITE" id="PS51819"/>
    </source>
</evidence>
<dbReference type="RefSeq" id="WP_265505513.1">
    <property type="nucleotide sequence ID" value="NZ_JAOTBE010000002.1"/>
</dbReference>
<sequence length="194" mass="21123">MASDTGAFIWYELMTPDPDAAKTFYDAVIGWNVASRNADRADMNYRMIRRSDGGMAGGVLALSQQMQDGGARPGWYGYVHVADVDAAKQAFEEAGGAVHFDQVMEGVGRMALVSDPAGAPLYVMTPTPPADDPDPKSDLFDYVKAKHFRWNDLQSDDPDGALALSPKCSAGRRQARWRWVSWVTTPSSGGVRTT</sequence>
<gene>
    <name evidence="2" type="ORF">ACFFIZ_11865</name>
</gene>
<reference evidence="2 3" key="1">
    <citation type="submission" date="2024-09" db="EMBL/GenBank/DDBJ databases">
        <authorList>
            <person name="Sun Q."/>
            <person name="Mori K."/>
        </authorList>
    </citation>
    <scope>NUCLEOTIDE SEQUENCE [LARGE SCALE GENOMIC DNA]</scope>
    <source>
        <strain evidence="2 3">CCM 7904</strain>
    </source>
</reference>
<dbReference type="CDD" id="cd07247">
    <property type="entry name" value="SgaA_N_like"/>
    <property type="match status" value="1"/>
</dbReference>
<dbReference type="InterPro" id="IPR029068">
    <property type="entry name" value="Glyas_Bleomycin-R_OHBP_Dase"/>
</dbReference>
<feature type="domain" description="VOC" evidence="1">
    <location>
        <begin position="7"/>
        <end position="126"/>
    </location>
</feature>
<organism evidence="2 3">
    <name type="scientific">Paracoccus rhizosphaerae</name>
    <dbReference type="NCBI Taxonomy" id="1133347"/>
    <lineage>
        <taxon>Bacteria</taxon>
        <taxon>Pseudomonadati</taxon>
        <taxon>Pseudomonadota</taxon>
        <taxon>Alphaproteobacteria</taxon>
        <taxon>Rhodobacterales</taxon>
        <taxon>Paracoccaceae</taxon>
        <taxon>Paracoccus</taxon>
    </lineage>
</organism>
<dbReference type="InterPro" id="IPR052164">
    <property type="entry name" value="Anthracycline_SecMetBiosynth"/>
</dbReference>
<dbReference type="Pfam" id="PF00903">
    <property type="entry name" value="Glyoxalase"/>
    <property type="match status" value="1"/>
</dbReference>
<dbReference type="PANTHER" id="PTHR33993">
    <property type="entry name" value="GLYOXALASE-RELATED"/>
    <property type="match status" value="1"/>
</dbReference>
<protein>
    <submittedName>
        <fullName evidence="2">VOC family protein</fullName>
    </submittedName>
</protein>
<dbReference type="PROSITE" id="PS51819">
    <property type="entry name" value="VOC"/>
    <property type="match status" value="1"/>
</dbReference>
<comment type="caution">
    <text evidence="2">The sequence shown here is derived from an EMBL/GenBank/DDBJ whole genome shotgun (WGS) entry which is preliminary data.</text>
</comment>
<dbReference type="Gene3D" id="3.10.180.10">
    <property type="entry name" value="2,3-Dihydroxybiphenyl 1,2-Dioxygenase, domain 1"/>
    <property type="match status" value="1"/>
</dbReference>
<accession>A0ABV6CKN5</accession>